<dbReference type="InterPro" id="IPR009091">
    <property type="entry name" value="RCC1/BLIP-II"/>
</dbReference>
<dbReference type="InterPro" id="IPR051553">
    <property type="entry name" value="Ran_GTPase-activating"/>
</dbReference>
<feature type="chain" id="PRO_5006626371" evidence="3">
    <location>
        <begin position="30"/>
        <end position="410"/>
    </location>
</feature>
<dbReference type="GO" id="GO:0005085">
    <property type="term" value="F:guanyl-nucleotide exchange factor activity"/>
    <property type="evidence" value="ECO:0007669"/>
    <property type="project" value="TreeGrafter"/>
</dbReference>
<evidence type="ECO:0000313" key="6">
    <source>
        <dbReference type="Proteomes" id="UP000198802"/>
    </source>
</evidence>
<organism evidence="5 6">
    <name type="scientific">Parafrankia irregularis</name>
    <dbReference type="NCBI Taxonomy" id="795642"/>
    <lineage>
        <taxon>Bacteria</taxon>
        <taxon>Bacillati</taxon>
        <taxon>Actinomycetota</taxon>
        <taxon>Actinomycetes</taxon>
        <taxon>Frankiales</taxon>
        <taxon>Frankiaceae</taxon>
        <taxon>Parafrankia</taxon>
    </lineage>
</organism>
<gene>
    <name evidence="5" type="ORF">Ga0074812_107344</name>
</gene>
<dbReference type="GO" id="GO:0005737">
    <property type="term" value="C:cytoplasm"/>
    <property type="evidence" value="ECO:0007669"/>
    <property type="project" value="TreeGrafter"/>
</dbReference>
<dbReference type="RefSeq" id="WP_091276679.1">
    <property type="nucleotide sequence ID" value="NZ_FAOZ01000007.1"/>
</dbReference>
<dbReference type="PROSITE" id="PS50012">
    <property type="entry name" value="RCC1_3"/>
    <property type="match status" value="7"/>
</dbReference>
<evidence type="ECO:0000256" key="3">
    <source>
        <dbReference type="SAM" id="SignalP"/>
    </source>
</evidence>
<dbReference type="PANTHER" id="PTHR45982:SF1">
    <property type="entry name" value="REGULATOR OF CHROMOSOME CONDENSATION"/>
    <property type="match status" value="1"/>
</dbReference>
<protein>
    <submittedName>
        <fullName evidence="5">Alpha-tubulin suppressor</fullName>
    </submittedName>
</protein>
<dbReference type="PANTHER" id="PTHR45982">
    <property type="entry name" value="REGULATOR OF CHROMOSOME CONDENSATION"/>
    <property type="match status" value="1"/>
</dbReference>
<dbReference type="Pfam" id="PF25390">
    <property type="entry name" value="WD40_RLD"/>
    <property type="match status" value="1"/>
</dbReference>
<feature type="signal peptide" evidence="3">
    <location>
        <begin position="1"/>
        <end position="29"/>
    </location>
</feature>
<dbReference type="Gene3D" id="2.130.10.30">
    <property type="entry name" value="Regulator of chromosome condensation 1/beta-lactamase-inhibitor protein II"/>
    <property type="match status" value="2"/>
</dbReference>
<evidence type="ECO:0000256" key="2">
    <source>
        <dbReference type="ARBA" id="ARBA00022737"/>
    </source>
</evidence>
<dbReference type="Pfam" id="PF00415">
    <property type="entry name" value="RCC1"/>
    <property type="match status" value="2"/>
</dbReference>
<evidence type="ECO:0000259" key="4">
    <source>
        <dbReference type="Pfam" id="PF25390"/>
    </source>
</evidence>
<accession>A0A0S4QNU4</accession>
<evidence type="ECO:0000256" key="1">
    <source>
        <dbReference type="ARBA" id="ARBA00022658"/>
    </source>
</evidence>
<dbReference type="Proteomes" id="UP000198802">
    <property type="component" value="Unassembled WGS sequence"/>
</dbReference>
<sequence length="410" mass="40858">MPSRQRRIGTWAVMLAAAGTVALPAAASAAPTTSELPGAEYAFAPPSYAARAWGHNTFGQLGNGTTGAASFSPVPVTDLTGLDDVRAIAGGSGSGFALNGDGTVWAWGLNNVGQLGNGTVINSNVPVQVAGLDDIRAIAAGSNGNGYALRSDGTVWAWGDNSAGQLGINQAIASSTVPVQVLGLTGIRAIASDGGAAYALRRDGSVWAWGLNTFGQLGVGTTTPSPLPIQLLGLSGIRAIAARDNSAYALRSDGTVWAWGENGVGQLGNGTNATSLVPTPVLNLAKIRRIAAGVDSAYALDETGTVWAWGGNTLGQLGNGSNAPSSLPIPVTGQTGLVGAVAIAAGANSAYALRWDGTAFAWGNNGLGQLGNGNAAVPSSTTPLPIPGLQDVRAIAGGLFDGYAIVGAGF</sequence>
<dbReference type="EMBL" id="FAOZ01000007">
    <property type="protein sequence ID" value="CUU56460.1"/>
    <property type="molecule type" value="Genomic_DNA"/>
</dbReference>
<dbReference type="AlphaFoldDB" id="A0A0S4QNU4"/>
<keyword evidence="2" id="KW-0677">Repeat</keyword>
<dbReference type="InterPro" id="IPR000408">
    <property type="entry name" value="Reg_chr_condens"/>
</dbReference>
<dbReference type="PRINTS" id="PR00633">
    <property type="entry name" value="RCCNDNSATION"/>
</dbReference>
<reference evidence="6" key="1">
    <citation type="submission" date="2015-11" db="EMBL/GenBank/DDBJ databases">
        <authorList>
            <person name="Varghese N."/>
        </authorList>
    </citation>
    <scope>NUCLEOTIDE SEQUENCE [LARGE SCALE GENOMIC DNA]</scope>
    <source>
        <strain evidence="6">DSM 45899</strain>
    </source>
</reference>
<proteinExistence type="predicted"/>
<evidence type="ECO:0000313" key="5">
    <source>
        <dbReference type="EMBL" id="CUU56460.1"/>
    </source>
</evidence>
<feature type="domain" description="RCC1-like" evidence="4">
    <location>
        <begin position="148"/>
        <end position="399"/>
    </location>
</feature>
<dbReference type="InterPro" id="IPR058923">
    <property type="entry name" value="RCC1-like_dom"/>
</dbReference>
<keyword evidence="3" id="KW-0732">Signal</keyword>
<keyword evidence="1" id="KW-0344">Guanine-nucleotide releasing factor</keyword>
<name>A0A0S4QNU4_9ACTN</name>
<dbReference type="SUPFAM" id="SSF50985">
    <property type="entry name" value="RCC1/BLIP-II"/>
    <property type="match status" value="1"/>
</dbReference>
<keyword evidence="6" id="KW-1185">Reference proteome</keyword>